<name>A0A3D8IGL8_9HELI</name>
<dbReference type="OrthoDB" id="9805504at2"/>
<evidence type="ECO:0000256" key="1">
    <source>
        <dbReference type="ARBA" id="ARBA00022722"/>
    </source>
</evidence>
<evidence type="ECO:0000313" key="7">
    <source>
        <dbReference type="Proteomes" id="UP000256650"/>
    </source>
</evidence>
<dbReference type="GO" id="GO:0004519">
    <property type="term" value="F:endonuclease activity"/>
    <property type="evidence" value="ECO:0007669"/>
    <property type="project" value="UniProtKB-KW"/>
</dbReference>
<evidence type="ECO:0000256" key="3">
    <source>
        <dbReference type="ARBA" id="ARBA00022801"/>
    </source>
</evidence>
<dbReference type="AlphaFoldDB" id="A0A3D8IGL8"/>
<comment type="caution">
    <text evidence="6">The sequence shown here is derived from an EMBL/GenBank/DDBJ whole genome shotgun (WGS) entry which is preliminary data.</text>
</comment>
<proteinExistence type="predicted"/>
<evidence type="ECO:0000256" key="4">
    <source>
        <dbReference type="SAM" id="Phobius"/>
    </source>
</evidence>
<keyword evidence="7" id="KW-1185">Reference proteome</keyword>
<organism evidence="6 7">
    <name type="scientific">Helicobacter ganmani</name>
    <dbReference type="NCBI Taxonomy" id="60246"/>
    <lineage>
        <taxon>Bacteria</taxon>
        <taxon>Pseudomonadati</taxon>
        <taxon>Campylobacterota</taxon>
        <taxon>Epsilonproteobacteria</taxon>
        <taxon>Campylobacterales</taxon>
        <taxon>Helicobacteraceae</taxon>
        <taxon>Helicobacter</taxon>
    </lineage>
</organism>
<dbReference type="InterPro" id="IPR035437">
    <property type="entry name" value="SNase_OB-fold_sf"/>
</dbReference>
<dbReference type="InterPro" id="IPR016071">
    <property type="entry name" value="Staphylococal_nuclease_OB-fold"/>
</dbReference>
<dbReference type="RefSeq" id="WP_115550602.1">
    <property type="nucleotide sequence ID" value="NZ_CAOOIB010000012.1"/>
</dbReference>
<feature type="domain" description="TNase-like" evidence="5">
    <location>
        <begin position="40"/>
        <end position="159"/>
    </location>
</feature>
<dbReference type="PANTHER" id="PTHR12302:SF3">
    <property type="entry name" value="SERINE_THREONINE-PROTEIN KINASE 31"/>
    <property type="match status" value="1"/>
</dbReference>
<sequence>MRISKFLKLNLKGTFSPLKLAMIILFVLYGLSLVIGDLSKEIQGEIIKVYDGDTITLVENQEKVKIRLYGLDAPELNQRFGKEAREYLLSLCPLHAQAKIKIIDKDKYKRVVGIVYCNEINVNEKLVENGFAWAYREYSNDYVVLENKARKNTMGLWGEANPLKPSEFRRKQ</sequence>
<dbReference type="Pfam" id="PF00565">
    <property type="entry name" value="SNase"/>
    <property type="match status" value="1"/>
</dbReference>
<dbReference type="PROSITE" id="PS01123">
    <property type="entry name" value="TNASE_1"/>
    <property type="match status" value="1"/>
</dbReference>
<keyword evidence="1" id="KW-0540">Nuclease</keyword>
<reference evidence="6 7" key="1">
    <citation type="submission" date="2018-04" db="EMBL/GenBank/DDBJ databases">
        <title>Novel Campyloabacter and Helicobacter Species and Strains.</title>
        <authorList>
            <person name="Mannion A.J."/>
            <person name="Shen Z."/>
            <person name="Fox J.G."/>
        </authorList>
    </citation>
    <scope>NUCLEOTIDE SEQUENCE [LARGE SCALE GENOMIC DNA]</scope>
    <source>
        <strain evidence="6 7">MIT 99-5101</strain>
    </source>
</reference>
<keyword evidence="4" id="KW-0472">Membrane</keyword>
<dbReference type="PROSITE" id="PS50830">
    <property type="entry name" value="TNASE_3"/>
    <property type="match status" value="1"/>
</dbReference>
<evidence type="ECO:0000259" key="5">
    <source>
        <dbReference type="PROSITE" id="PS50830"/>
    </source>
</evidence>
<dbReference type="GO" id="GO:0016787">
    <property type="term" value="F:hydrolase activity"/>
    <property type="evidence" value="ECO:0007669"/>
    <property type="project" value="UniProtKB-KW"/>
</dbReference>
<gene>
    <name evidence="6" type="ORF">CQA43_00135</name>
</gene>
<dbReference type="InterPro" id="IPR002071">
    <property type="entry name" value="Thermonucl_AS"/>
</dbReference>
<feature type="transmembrane region" description="Helical" evidence="4">
    <location>
        <begin position="20"/>
        <end position="38"/>
    </location>
</feature>
<dbReference type="GO" id="GO:0003676">
    <property type="term" value="F:nucleic acid binding"/>
    <property type="evidence" value="ECO:0007669"/>
    <property type="project" value="InterPro"/>
</dbReference>
<keyword evidence="4" id="KW-1133">Transmembrane helix</keyword>
<dbReference type="GeneID" id="82534702"/>
<dbReference type="PANTHER" id="PTHR12302">
    <property type="entry name" value="EBNA2 BINDING PROTEIN P100"/>
    <property type="match status" value="1"/>
</dbReference>
<keyword evidence="4" id="KW-0812">Transmembrane</keyword>
<keyword evidence="2" id="KW-0255">Endonuclease</keyword>
<accession>A0A3D8IGL8</accession>
<dbReference type="SMART" id="SM00318">
    <property type="entry name" value="SNc"/>
    <property type="match status" value="1"/>
</dbReference>
<evidence type="ECO:0000256" key="2">
    <source>
        <dbReference type="ARBA" id="ARBA00022759"/>
    </source>
</evidence>
<dbReference type="SUPFAM" id="SSF50199">
    <property type="entry name" value="Staphylococcal nuclease"/>
    <property type="match status" value="1"/>
</dbReference>
<keyword evidence="3" id="KW-0378">Hydrolase</keyword>
<dbReference type="EMBL" id="NXLS01000001">
    <property type="protein sequence ID" value="RDU64268.1"/>
    <property type="molecule type" value="Genomic_DNA"/>
</dbReference>
<dbReference type="Proteomes" id="UP000256650">
    <property type="component" value="Unassembled WGS sequence"/>
</dbReference>
<dbReference type="Gene3D" id="2.40.50.90">
    <property type="match status" value="1"/>
</dbReference>
<evidence type="ECO:0000313" key="6">
    <source>
        <dbReference type="EMBL" id="RDU64268.1"/>
    </source>
</evidence>
<protein>
    <submittedName>
        <fullName evidence="6">Thermonuclease</fullName>
    </submittedName>
</protein>